<dbReference type="STRING" id="380248.SAMN05216251_103376"/>
<feature type="transmembrane region" description="Helical" evidence="1">
    <location>
        <begin position="128"/>
        <end position="149"/>
    </location>
</feature>
<evidence type="ECO:0000256" key="1">
    <source>
        <dbReference type="SAM" id="Phobius"/>
    </source>
</evidence>
<gene>
    <name evidence="2" type="ORF">SAMN05216251_103376</name>
</gene>
<feature type="transmembrane region" description="Helical" evidence="1">
    <location>
        <begin position="161"/>
        <end position="183"/>
    </location>
</feature>
<evidence type="ECO:0000313" key="3">
    <source>
        <dbReference type="Proteomes" id="UP000199323"/>
    </source>
</evidence>
<organism evidence="2 3">
    <name type="scientific">Actinacidiphila alni</name>
    <dbReference type="NCBI Taxonomy" id="380248"/>
    <lineage>
        <taxon>Bacteria</taxon>
        <taxon>Bacillati</taxon>
        <taxon>Actinomycetota</taxon>
        <taxon>Actinomycetes</taxon>
        <taxon>Kitasatosporales</taxon>
        <taxon>Streptomycetaceae</taxon>
        <taxon>Actinacidiphila</taxon>
    </lineage>
</organism>
<feature type="transmembrane region" description="Helical" evidence="1">
    <location>
        <begin position="189"/>
        <end position="206"/>
    </location>
</feature>
<feature type="transmembrane region" description="Helical" evidence="1">
    <location>
        <begin position="69"/>
        <end position="86"/>
    </location>
</feature>
<proteinExistence type="predicted"/>
<evidence type="ECO:0000313" key="2">
    <source>
        <dbReference type="EMBL" id="SFE51835.1"/>
    </source>
</evidence>
<dbReference type="RefSeq" id="WP_245795824.1">
    <property type="nucleotide sequence ID" value="NZ_FONG01000003.1"/>
</dbReference>
<dbReference type="Proteomes" id="UP000199323">
    <property type="component" value="Unassembled WGS sequence"/>
</dbReference>
<name>A0A1I2B6Q0_9ACTN</name>
<keyword evidence="1" id="KW-0812">Transmembrane</keyword>
<reference evidence="3" key="1">
    <citation type="submission" date="2016-10" db="EMBL/GenBank/DDBJ databases">
        <authorList>
            <person name="Varghese N."/>
            <person name="Submissions S."/>
        </authorList>
    </citation>
    <scope>NUCLEOTIDE SEQUENCE [LARGE SCALE GENOMIC DNA]</scope>
    <source>
        <strain evidence="3">CGMCC 4.3510</strain>
    </source>
</reference>
<dbReference type="EMBL" id="FONG01000003">
    <property type="protein sequence ID" value="SFE51835.1"/>
    <property type="molecule type" value="Genomic_DNA"/>
</dbReference>
<dbReference type="AlphaFoldDB" id="A0A1I2B6Q0"/>
<protein>
    <submittedName>
        <fullName evidence="2">Uncharacterized protein</fullName>
    </submittedName>
</protein>
<keyword evidence="1" id="KW-0472">Membrane</keyword>
<accession>A0A1I2B6Q0</accession>
<keyword evidence="1" id="KW-1133">Transmembrane helix</keyword>
<sequence>MSGTTGRRLSEQAARAAAITAAEQSWRPPEVPRYRTLLRMPSQLPARFLGTALALAACDLPAATGTSPGARVFLLVVVGCAAWWAAPMTDARPAQYALRRRGIAARRRPTVLAAASVVAAAATDPPTWLAVCVAALFLAYVLITDDWIMGSTAPRAARAPAPLLTAAAASALTFVCATVPVASTSWARLPAALALAATAACLAMVMRGRRTPE</sequence>
<keyword evidence="3" id="KW-1185">Reference proteome</keyword>